<comment type="similarity">
    <text evidence="1">Belongs to the glycosyl hydrolase 13 family.</text>
</comment>
<evidence type="ECO:0000313" key="5">
    <source>
        <dbReference type="EMBL" id="MDJ1484754.1"/>
    </source>
</evidence>
<protein>
    <submittedName>
        <fullName evidence="5">Alpha-amylase family glycosyl hydrolase</fullName>
    </submittedName>
</protein>
<dbReference type="InterPro" id="IPR006047">
    <property type="entry name" value="GH13_cat_dom"/>
</dbReference>
<proteinExistence type="inferred from homology"/>
<dbReference type="InterPro" id="IPR045857">
    <property type="entry name" value="O16G_dom_2"/>
</dbReference>
<dbReference type="CDD" id="cd11331">
    <property type="entry name" value="AmyAc_OligoGlu_like"/>
    <property type="match status" value="1"/>
</dbReference>
<reference evidence="5" key="1">
    <citation type="submission" date="2023-05" db="EMBL/GenBank/DDBJ databases">
        <authorList>
            <person name="Zhang X."/>
        </authorList>
    </citation>
    <scope>NUCLEOTIDE SEQUENCE</scope>
    <source>
        <strain evidence="5">YF14B1</strain>
    </source>
</reference>
<sequence length="551" mass="63733">MLNNLILFFYLAMSEIKNDYLWWQTGVVYQIYPRSFQDSNGDGIGDLQGILKRLDYLQWLGVDAVWISPIYPSPMADFGYDISDYTGIHPLFGSLDDFDRLIQEVHARKMKLILDLVPNHTSDQHPWFLESRSSRDNPKRDWYIWKNPRPDGGLPNNWLSVFGGSGWEWDEKTEQYYYHAFLKEQPDLNWRHPEVQQAMLNVMRFWLDRGVDGFRIDVMWHMIKDLQLRDNPVNPDYQNHMATYEQLLPVYSTDQPEVHEIVQKMRKLLDSYSDRMMIGEIYLPIQKLVTYYGIDGKGAHLPFNFQLISLPWEAKVIAAAIDQYEGALPANGWPNWVLGNHDQPRITSRVGIQQARVAAMLLLTLRGTPTIYYGDEIGMRDVPIPFQEVQDPQGLNMPDKNLSRDPARTPMQWDASLQAGFTEGKPWLRLDRAFQRTNVQLQKEDPYSMLLLYKRLIDLRHIEPSLTVGDYTPVCSDNQMLAFTRHAEGHPKFLIILNLSHRPCYFKPSTLTFTGTVVMATSPELEGSVVDENISLSGDEGVIIRITDTGL</sequence>
<dbReference type="InterPro" id="IPR017853">
    <property type="entry name" value="GH"/>
</dbReference>
<keyword evidence="3" id="KW-0326">Glycosidase</keyword>
<dbReference type="RefSeq" id="WP_313986421.1">
    <property type="nucleotide sequence ID" value="NZ_JASJOS010000016.1"/>
</dbReference>
<keyword evidence="2 5" id="KW-0378">Hydrolase</keyword>
<dbReference type="SMART" id="SM00642">
    <property type="entry name" value="Aamy"/>
    <property type="match status" value="1"/>
</dbReference>
<dbReference type="Gene3D" id="3.90.400.10">
    <property type="entry name" value="Oligo-1,6-glucosidase, Domain 2"/>
    <property type="match status" value="1"/>
</dbReference>
<dbReference type="GO" id="GO:0004556">
    <property type="term" value="F:alpha-amylase activity"/>
    <property type="evidence" value="ECO:0007669"/>
    <property type="project" value="TreeGrafter"/>
</dbReference>
<evidence type="ECO:0000313" key="6">
    <source>
        <dbReference type="Proteomes" id="UP001241110"/>
    </source>
</evidence>
<gene>
    <name evidence="5" type="ORF">QNI16_29915</name>
</gene>
<dbReference type="SUPFAM" id="SSF51011">
    <property type="entry name" value="Glycosyl hydrolase domain"/>
    <property type="match status" value="1"/>
</dbReference>
<dbReference type="InterPro" id="IPR013780">
    <property type="entry name" value="Glyco_hydro_b"/>
</dbReference>
<accession>A0AAE3U971</accession>
<dbReference type="EMBL" id="JASJOS010000016">
    <property type="protein sequence ID" value="MDJ1484754.1"/>
    <property type="molecule type" value="Genomic_DNA"/>
</dbReference>
<evidence type="ECO:0000259" key="4">
    <source>
        <dbReference type="SMART" id="SM00642"/>
    </source>
</evidence>
<evidence type="ECO:0000256" key="2">
    <source>
        <dbReference type="ARBA" id="ARBA00022801"/>
    </source>
</evidence>
<dbReference type="PANTHER" id="PTHR10357">
    <property type="entry name" value="ALPHA-AMYLASE FAMILY MEMBER"/>
    <property type="match status" value="1"/>
</dbReference>
<organism evidence="5 6">
    <name type="scientific">Xanthocytophaga flava</name>
    <dbReference type="NCBI Taxonomy" id="3048013"/>
    <lineage>
        <taxon>Bacteria</taxon>
        <taxon>Pseudomonadati</taxon>
        <taxon>Bacteroidota</taxon>
        <taxon>Cytophagia</taxon>
        <taxon>Cytophagales</taxon>
        <taxon>Rhodocytophagaceae</taxon>
        <taxon>Xanthocytophaga</taxon>
    </lineage>
</organism>
<dbReference type="Gene3D" id="3.20.20.80">
    <property type="entry name" value="Glycosidases"/>
    <property type="match status" value="1"/>
</dbReference>
<comment type="caution">
    <text evidence="5">The sequence shown here is derived from an EMBL/GenBank/DDBJ whole genome shotgun (WGS) entry which is preliminary data.</text>
</comment>
<evidence type="ECO:0000256" key="3">
    <source>
        <dbReference type="ARBA" id="ARBA00023295"/>
    </source>
</evidence>
<dbReference type="FunFam" id="3.90.400.10:FF:000002">
    <property type="entry name" value="Sucrose isomerase"/>
    <property type="match status" value="1"/>
</dbReference>
<dbReference type="Pfam" id="PF00128">
    <property type="entry name" value="Alpha-amylase"/>
    <property type="match status" value="1"/>
</dbReference>
<feature type="domain" description="Glycosyl hydrolase family 13 catalytic" evidence="4">
    <location>
        <begin position="30"/>
        <end position="408"/>
    </location>
</feature>
<dbReference type="Gene3D" id="2.60.40.1180">
    <property type="entry name" value="Golgi alpha-mannosidase II"/>
    <property type="match status" value="1"/>
</dbReference>
<dbReference type="Proteomes" id="UP001241110">
    <property type="component" value="Unassembled WGS sequence"/>
</dbReference>
<dbReference type="GO" id="GO:0009313">
    <property type="term" value="P:oligosaccharide catabolic process"/>
    <property type="evidence" value="ECO:0007669"/>
    <property type="project" value="TreeGrafter"/>
</dbReference>
<dbReference type="PANTHER" id="PTHR10357:SF179">
    <property type="entry name" value="NEUTRAL AND BASIC AMINO ACID TRANSPORT PROTEIN RBAT"/>
    <property type="match status" value="1"/>
</dbReference>
<name>A0AAE3U971_9BACT</name>
<dbReference type="AlphaFoldDB" id="A0AAE3U971"/>
<dbReference type="SUPFAM" id="SSF51445">
    <property type="entry name" value="(Trans)glycosidases"/>
    <property type="match status" value="1"/>
</dbReference>
<evidence type="ECO:0000256" key="1">
    <source>
        <dbReference type="ARBA" id="ARBA00008061"/>
    </source>
</evidence>